<name>A0A8J2P0F0_9HEXA</name>
<feature type="compositionally biased region" description="Basic and acidic residues" evidence="1">
    <location>
        <begin position="120"/>
        <end position="143"/>
    </location>
</feature>
<evidence type="ECO:0000256" key="1">
    <source>
        <dbReference type="SAM" id="MobiDB-lite"/>
    </source>
</evidence>
<organism evidence="2 3">
    <name type="scientific">Allacma fusca</name>
    <dbReference type="NCBI Taxonomy" id="39272"/>
    <lineage>
        <taxon>Eukaryota</taxon>
        <taxon>Metazoa</taxon>
        <taxon>Ecdysozoa</taxon>
        <taxon>Arthropoda</taxon>
        <taxon>Hexapoda</taxon>
        <taxon>Collembola</taxon>
        <taxon>Symphypleona</taxon>
        <taxon>Sminthuridae</taxon>
        <taxon>Allacma</taxon>
    </lineage>
</organism>
<dbReference type="EMBL" id="CAJVCH010062473">
    <property type="protein sequence ID" value="CAG7719554.1"/>
    <property type="molecule type" value="Genomic_DNA"/>
</dbReference>
<sequence>MCWMEEISSCNPVITPFGNAIFLKSTPHFKGKDVAMDEGRCGSLAVCLFMGKARTRTANPLLPLIGVKKLKVMVSHNMVCGAYPTLTWEQHLHTTHIETKRRAGGGCLCKREPCSGKMRRDEIGHRSVGPERKSERSECEIENRTTIQPVTK</sequence>
<proteinExistence type="predicted"/>
<keyword evidence="3" id="KW-1185">Reference proteome</keyword>
<dbReference type="AlphaFoldDB" id="A0A8J2P0F0"/>
<protein>
    <submittedName>
        <fullName evidence="2">Uncharacterized protein</fullName>
    </submittedName>
</protein>
<dbReference type="Proteomes" id="UP000708208">
    <property type="component" value="Unassembled WGS sequence"/>
</dbReference>
<accession>A0A8J2P0F0</accession>
<evidence type="ECO:0000313" key="3">
    <source>
        <dbReference type="Proteomes" id="UP000708208"/>
    </source>
</evidence>
<feature type="region of interest" description="Disordered" evidence="1">
    <location>
        <begin position="120"/>
        <end position="152"/>
    </location>
</feature>
<comment type="caution">
    <text evidence="2">The sequence shown here is derived from an EMBL/GenBank/DDBJ whole genome shotgun (WGS) entry which is preliminary data.</text>
</comment>
<evidence type="ECO:0000313" key="2">
    <source>
        <dbReference type="EMBL" id="CAG7719554.1"/>
    </source>
</evidence>
<reference evidence="2" key="1">
    <citation type="submission" date="2021-06" db="EMBL/GenBank/DDBJ databases">
        <authorList>
            <person name="Hodson N. C."/>
            <person name="Mongue J. A."/>
            <person name="Jaron S. K."/>
        </authorList>
    </citation>
    <scope>NUCLEOTIDE SEQUENCE</scope>
</reference>
<gene>
    <name evidence="2" type="ORF">AFUS01_LOCUS8876</name>
</gene>